<name>A0A3P9H4Z7_ORYLA</name>
<protein>
    <submittedName>
        <fullName evidence="1">Uncharacterized protein</fullName>
    </submittedName>
</protein>
<reference key="1">
    <citation type="journal article" date="2007" name="Nature">
        <title>The medaka draft genome and insights into vertebrate genome evolution.</title>
        <authorList>
            <person name="Kasahara M."/>
            <person name="Naruse K."/>
            <person name="Sasaki S."/>
            <person name="Nakatani Y."/>
            <person name="Qu W."/>
            <person name="Ahsan B."/>
            <person name="Yamada T."/>
            <person name="Nagayasu Y."/>
            <person name="Doi K."/>
            <person name="Kasai Y."/>
            <person name="Jindo T."/>
            <person name="Kobayashi D."/>
            <person name="Shimada A."/>
            <person name="Toyoda A."/>
            <person name="Kuroki Y."/>
            <person name="Fujiyama A."/>
            <person name="Sasaki T."/>
            <person name="Shimizu A."/>
            <person name="Asakawa S."/>
            <person name="Shimizu N."/>
            <person name="Hashimoto S."/>
            <person name="Yang J."/>
            <person name="Lee Y."/>
            <person name="Matsushima K."/>
            <person name="Sugano S."/>
            <person name="Sakaizumi M."/>
            <person name="Narita T."/>
            <person name="Ohishi K."/>
            <person name="Haga S."/>
            <person name="Ohta F."/>
            <person name="Nomoto H."/>
            <person name="Nogata K."/>
            <person name="Morishita T."/>
            <person name="Endo T."/>
            <person name="Shin-I T."/>
            <person name="Takeda H."/>
            <person name="Morishita S."/>
            <person name="Kohara Y."/>
        </authorList>
    </citation>
    <scope>NUCLEOTIDE SEQUENCE [LARGE SCALE GENOMIC DNA]</scope>
    <source>
        <strain>Hd-rR</strain>
    </source>
</reference>
<evidence type="ECO:0000313" key="1">
    <source>
        <dbReference type="Ensembl" id="ENSORLP00015002718.1"/>
    </source>
</evidence>
<dbReference type="AlphaFoldDB" id="A0A3P9H4Z7"/>
<accession>A0A3P9H4Z7</accession>
<reference evidence="1" key="3">
    <citation type="submission" date="2025-08" db="UniProtKB">
        <authorList>
            <consortium name="Ensembl"/>
        </authorList>
    </citation>
    <scope>IDENTIFICATION</scope>
    <source>
        <strain evidence="1">HSOK</strain>
    </source>
</reference>
<proteinExistence type="predicted"/>
<reference evidence="1 2" key="2">
    <citation type="submission" date="2017-04" db="EMBL/GenBank/DDBJ databases">
        <title>CpG methylation of centromeres and impact of large insertions on vertebrate speciation.</title>
        <authorList>
            <person name="Ichikawa K."/>
            <person name="Yoshimura J."/>
            <person name="Morishita S."/>
        </authorList>
    </citation>
    <scope>NUCLEOTIDE SEQUENCE</scope>
    <source>
        <strain evidence="1 2">HSOK</strain>
    </source>
</reference>
<reference evidence="1" key="4">
    <citation type="submission" date="2025-09" db="UniProtKB">
        <authorList>
            <consortium name="Ensembl"/>
        </authorList>
    </citation>
    <scope>IDENTIFICATION</scope>
    <source>
        <strain evidence="1">HSOK</strain>
    </source>
</reference>
<dbReference type="AntiFam" id="ANF00149">
    <property type="entry name" value="Shadow ORF (opposite cshA)"/>
</dbReference>
<dbReference type="Ensembl" id="ENSORLT00015010501.1">
    <property type="protein sequence ID" value="ENSORLP00015002718.1"/>
    <property type="gene ID" value="ENSORLG00015003403.1"/>
</dbReference>
<organism evidence="1 2">
    <name type="scientific">Oryzias latipes</name>
    <name type="common">Japanese rice fish</name>
    <name type="synonym">Japanese killifish</name>
    <dbReference type="NCBI Taxonomy" id="8090"/>
    <lineage>
        <taxon>Eukaryota</taxon>
        <taxon>Metazoa</taxon>
        <taxon>Chordata</taxon>
        <taxon>Craniata</taxon>
        <taxon>Vertebrata</taxon>
        <taxon>Euteleostomi</taxon>
        <taxon>Actinopterygii</taxon>
        <taxon>Neopterygii</taxon>
        <taxon>Teleostei</taxon>
        <taxon>Neoteleostei</taxon>
        <taxon>Acanthomorphata</taxon>
        <taxon>Ovalentaria</taxon>
        <taxon>Atherinomorphae</taxon>
        <taxon>Beloniformes</taxon>
        <taxon>Adrianichthyidae</taxon>
        <taxon>Oryziinae</taxon>
        <taxon>Oryzias</taxon>
    </lineage>
</organism>
<sequence length="216" mass="24176">MCCCSNLQNAAFHSGSECKRSTKCSREKRWTYVAEDDGLCNSEGPVEIIESLQLVLFVLARHVKLLDVVQGLLLAPQPDDVGLRNHPLCKLPQRLLEGRGEEQHLAAFAQNSPLDSDALVPEALSGDHHVGLVQHKHADFLEVDHLVLGAPVQECSRRSDDDLLLQLDFLFLVANAAEIRGLIWDHFPVQTSQSWLLKDSVSILWIYFFIITFPAN</sequence>
<evidence type="ECO:0000313" key="2">
    <source>
        <dbReference type="Proteomes" id="UP000265200"/>
    </source>
</evidence>
<dbReference type="Proteomes" id="UP000265200">
    <property type="component" value="Chromosome 7"/>
</dbReference>